<dbReference type="EMBL" id="JARJLG010000162">
    <property type="protein sequence ID" value="KAJ7734360.1"/>
    <property type="molecule type" value="Genomic_DNA"/>
</dbReference>
<dbReference type="PANTHER" id="PTHR43712:SF2">
    <property type="entry name" value="O-METHYLTRANSFERASE CICE"/>
    <property type="match status" value="1"/>
</dbReference>
<dbReference type="AlphaFoldDB" id="A0AAD7MVW6"/>
<dbReference type="Proteomes" id="UP001215280">
    <property type="component" value="Unassembled WGS sequence"/>
</dbReference>
<protein>
    <recommendedName>
        <fullName evidence="3">O-methyltransferase domain-containing protein</fullName>
    </recommendedName>
</protein>
<dbReference type="PANTHER" id="PTHR43712">
    <property type="entry name" value="PUTATIVE (AFU_ORTHOLOGUE AFUA_4G14580)-RELATED"/>
    <property type="match status" value="1"/>
</dbReference>
<proteinExistence type="predicted"/>
<evidence type="ECO:0000313" key="1">
    <source>
        <dbReference type="EMBL" id="KAJ7734360.1"/>
    </source>
</evidence>
<name>A0AAD7MVW6_9AGAR</name>
<dbReference type="Gene3D" id="3.40.50.150">
    <property type="entry name" value="Vaccinia Virus protein VP39"/>
    <property type="match status" value="1"/>
</dbReference>
<sequence length="169" mass="19418">MRFCVVSSIGYYRETLRIPSWQASTGRDQAHDFLTPQPPRKVSVFLLRMILHDWSNEYYCVKVLRHLRAAAQSSTKLFIVDNTRMLATRPSPRTSLERPPAPEPLLPSFGQSSAIAYYTDLNMMSLFNDQERPVLQLKELLKECDWKLVEVYYGDPFTVGQSKSMAVPA</sequence>
<reference evidence="1" key="1">
    <citation type="submission" date="2023-03" db="EMBL/GenBank/DDBJ databases">
        <title>Massive genome expansion in bonnet fungi (Mycena s.s.) driven by repeated elements and novel gene families across ecological guilds.</title>
        <authorList>
            <consortium name="Lawrence Berkeley National Laboratory"/>
            <person name="Harder C.B."/>
            <person name="Miyauchi S."/>
            <person name="Viragh M."/>
            <person name="Kuo A."/>
            <person name="Thoen E."/>
            <person name="Andreopoulos B."/>
            <person name="Lu D."/>
            <person name="Skrede I."/>
            <person name="Drula E."/>
            <person name="Henrissat B."/>
            <person name="Morin E."/>
            <person name="Kohler A."/>
            <person name="Barry K."/>
            <person name="LaButti K."/>
            <person name="Morin E."/>
            <person name="Salamov A."/>
            <person name="Lipzen A."/>
            <person name="Mereny Z."/>
            <person name="Hegedus B."/>
            <person name="Baldrian P."/>
            <person name="Stursova M."/>
            <person name="Weitz H."/>
            <person name="Taylor A."/>
            <person name="Grigoriev I.V."/>
            <person name="Nagy L.G."/>
            <person name="Martin F."/>
            <person name="Kauserud H."/>
        </authorList>
    </citation>
    <scope>NUCLEOTIDE SEQUENCE</scope>
    <source>
        <strain evidence="1">CBHHK188m</strain>
    </source>
</reference>
<accession>A0AAD7MVW6</accession>
<gene>
    <name evidence="1" type="ORF">DFH07DRAFT_754389</name>
</gene>
<dbReference type="InterPro" id="IPR029063">
    <property type="entry name" value="SAM-dependent_MTases_sf"/>
</dbReference>
<organism evidence="1 2">
    <name type="scientific">Mycena maculata</name>
    <dbReference type="NCBI Taxonomy" id="230809"/>
    <lineage>
        <taxon>Eukaryota</taxon>
        <taxon>Fungi</taxon>
        <taxon>Dikarya</taxon>
        <taxon>Basidiomycota</taxon>
        <taxon>Agaricomycotina</taxon>
        <taxon>Agaricomycetes</taxon>
        <taxon>Agaricomycetidae</taxon>
        <taxon>Agaricales</taxon>
        <taxon>Marasmiineae</taxon>
        <taxon>Mycenaceae</taxon>
        <taxon>Mycena</taxon>
    </lineage>
</organism>
<comment type="caution">
    <text evidence="1">The sequence shown here is derived from an EMBL/GenBank/DDBJ whole genome shotgun (WGS) entry which is preliminary data.</text>
</comment>
<dbReference type="SUPFAM" id="SSF53335">
    <property type="entry name" value="S-adenosyl-L-methionine-dependent methyltransferases"/>
    <property type="match status" value="1"/>
</dbReference>
<evidence type="ECO:0008006" key="3">
    <source>
        <dbReference type="Google" id="ProtNLM"/>
    </source>
</evidence>
<evidence type="ECO:0000313" key="2">
    <source>
        <dbReference type="Proteomes" id="UP001215280"/>
    </source>
</evidence>
<keyword evidence="2" id="KW-1185">Reference proteome</keyword>